<dbReference type="OrthoDB" id="110209at2"/>
<feature type="binding site" evidence="8">
    <location>
        <position position="109"/>
    </location>
    <ligand>
        <name>substrate</name>
    </ligand>
</feature>
<comment type="catalytic activity">
    <reaction evidence="7 8 9">
        <text>(S)-4-amino-5-oxopentanoate + tRNA(Glu) + NADP(+) = L-glutamyl-tRNA(Glu) + NADPH + H(+)</text>
        <dbReference type="Rhea" id="RHEA:12344"/>
        <dbReference type="Rhea" id="RHEA-COMP:9663"/>
        <dbReference type="Rhea" id="RHEA-COMP:9680"/>
        <dbReference type="ChEBI" id="CHEBI:15378"/>
        <dbReference type="ChEBI" id="CHEBI:57501"/>
        <dbReference type="ChEBI" id="CHEBI:57783"/>
        <dbReference type="ChEBI" id="CHEBI:58349"/>
        <dbReference type="ChEBI" id="CHEBI:78442"/>
        <dbReference type="ChEBI" id="CHEBI:78520"/>
        <dbReference type="EC" id="1.2.1.70"/>
    </reaction>
</comment>
<keyword evidence="4 8" id="KW-0521">NADP</keyword>
<comment type="pathway">
    <text evidence="1 8 9">Porphyrin-containing compound metabolism; protoporphyrin-IX biosynthesis; 5-aminolevulinate from L-glutamyl-tRNA(Glu): step 1/2.</text>
</comment>
<evidence type="ECO:0000313" key="10">
    <source>
        <dbReference type="EMBL" id="AKE38248.1"/>
    </source>
</evidence>
<dbReference type="GO" id="GO:0050661">
    <property type="term" value="F:NADP binding"/>
    <property type="evidence" value="ECO:0007669"/>
    <property type="project" value="InterPro"/>
</dbReference>
<dbReference type="SUPFAM" id="SSF51735">
    <property type="entry name" value="NAD(P)-binding Rossmann-fold domains"/>
    <property type="match status" value="1"/>
</dbReference>
<evidence type="ECO:0000256" key="8">
    <source>
        <dbReference type="HAMAP-Rule" id="MF_00087"/>
    </source>
</evidence>
<proteinExistence type="inferred from homology"/>
<dbReference type="Gene3D" id="3.30.460.30">
    <property type="entry name" value="Glutamyl-tRNA reductase, N-terminal domain"/>
    <property type="match status" value="1"/>
</dbReference>
<dbReference type="STRING" id="161896.UL81_01315"/>
<dbReference type="NCBIfam" id="NF000744">
    <property type="entry name" value="PRK00045.1-3"/>
    <property type="match status" value="1"/>
</dbReference>
<dbReference type="Gene3D" id="3.40.50.720">
    <property type="entry name" value="NAD(P)-binding Rossmann-like Domain"/>
    <property type="match status" value="1"/>
</dbReference>
<dbReference type="Pfam" id="PF00745">
    <property type="entry name" value="GlutR_dimer"/>
    <property type="match status" value="1"/>
</dbReference>
<dbReference type="PROSITE" id="PS00747">
    <property type="entry name" value="GLUTR"/>
    <property type="match status" value="1"/>
</dbReference>
<accession>A0A0F6QWR9</accession>
<organism evidence="10 11">
    <name type="scientific">Corynebacterium camporealensis</name>
    <dbReference type="NCBI Taxonomy" id="161896"/>
    <lineage>
        <taxon>Bacteria</taxon>
        <taxon>Bacillati</taxon>
        <taxon>Actinomycetota</taxon>
        <taxon>Actinomycetes</taxon>
        <taxon>Mycobacteriales</taxon>
        <taxon>Corynebacteriaceae</taxon>
        <taxon>Corynebacterium</taxon>
    </lineage>
</organism>
<feature type="binding site" evidence="8">
    <location>
        <position position="120"/>
    </location>
    <ligand>
        <name>substrate</name>
    </ligand>
</feature>
<dbReference type="Proteomes" id="UP000033566">
    <property type="component" value="Chromosome"/>
</dbReference>
<dbReference type="EMBL" id="CP011311">
    <property type="protein sequence ID" value="AKE38248.1"/>
    <property type="molecule type" value="Genomic_DNA"/>
</dbReference>
<feature type="binding site" evidence="8">
    <location>
        <begin position="114"/>
        <end position="116"/>
    </location>
    <ligand>
        <name>substrate</name>
    </ligand>
</feature>
<dbReference type="Pfam" id="PF05201">
    <property type="entry name" value="GlutR_N"/>
    <property type="match status" value="1"/>
</dbReference>
<comment type="miscellaneous">
    <text evidence="8">During catalysis, the active site Cys acts as a nucleophile attacking the alpha-carbonyl group of tRNA-bound glutamate with the formation of a thioester intermediate between enzyme and glutamate, and the concomitant release of tRNA(Glu). The thioester intermediate is finally reduced by direct hydride transfer from NADPH, to form the product GSA.</text>
</comment>
<dbReference type="InterPro" id="IPR015896">
    <property type="entry name" value="4pyrrol_synth_GluRdtase_dimer"/>
</dbReference>
<feature type="site" description="Important for activity" evidence="8">
    <location>
        <position position="99"/>
    </location>
</feature>
<comment type="similarity">
    <text evidence="2 8 9">Belongs to the glutamyl-tRNA reductase family.</text>
</comment>
<protein>
    <recommendedName>
        <fullName evidence="3 8">Glutamyl-tRNA reductase</fullName>
        <shortName evidence="8">GluTR</shortName>
        <ecNumber evidence="3 8">1.2.1.70</ecNumber>
    </recommendedName>
</protein>
<dbReference type="FunFam" id="3.30.460.30:FF:000001">
    <property type="entry name" value="Glutamyl-tRNA reductase"/>
    <property type="match status" value="1"/>
</dbReference>
<dbReference type="InterPro" id="IPR036343">
    <property type="entry name" value="GluRdtase_N_sf"/>
</dbReference>
<feature type="binding site" evidence="8">
    <location>
        <begin position="49"/>
        <end position="52"/>
    </location>
    <ligand>
        <name>substrate</name>
    </ligand>
</feature>
<gene>
    <name evidence="8 10" type="primary">hemA</name>
    <name evidence="10" type="ORF">UL81_01315</name>
</gene>
<dbReference type="InterPro" id="IPR006151">
    <property type="entry name" value="Shikm_DH/Glu-tRNA_Rdtase"/>
</dbReference>
<evidence type="ECO:0000256" key="4">
    <source>
        <dbReference type="ARBA" id="ARBA00022857"/>
    </source>
</evidence>
<dbReference type="InterPro" id="IPR018214">
    <property type="entry name" value="GluRdtase_CS"/>
</dbReference>
<dbReference type="InterPro" id="IPR015895">
    <property type="entry name" value="4pyrrol_synth_GluRdtase_N"/>
</dbReference>
<dbReference type="CDD" id="cd05213">
    <property type="entry name" value="NAD_bind_Glutamyl_tRNA_reduct"/>
    <property type="match status" value="1"/>
</dbReference>
<evidence type="ECO:0000256" key="6">
    <source>
        <dbReference type="ARBA" id="ARBA00023244"/>
    </source>
</evidence>
<dbReference type="EC" id="1.2.1.70" evidence="3 8"/>
<feature type="active site" description="Nucleophile" evidence="8">
    <location>
        <position position="50"/>
    </location>
</feature>
<evidence type="ECO:0000256" key="5">
    <source>
        <dbReference type="ARBA" id="ARBA00023002"/>
    </source>
</evidence>
<dbReference type="InterPro" id="IPR036453">
    <property type="entry name" value="GluRdtase_dimer_dom_sf"/>
</dbReference>
<feature type="binding site" evidence="8">
    <location>
        <begin position="191"/>
        <end position="196"/>
    </location>
    <ligand>
        <name>NADP(+)</name>
        <dbReference type="ChEBI" id="CHEBI:58349"/>
    </ligand>
</feature>
<dbReference type="GO" id="GO:0019353">
    <property type="term" value="P:protoporphyrinogen IX biosynthetic process from glutamate"/>
    <property type="evidence" value="ECO:0007669"/>
    <property type="project" value="TreeGrafter"/>
</dbReference>
<dbReference type="AlphaFoldDB" id="A0A0F6QWR9"/>
<dbReference type="InterPro" id="IPR000343">
    <property type="entry name" value="4pyrrol_synth_GluRdtase"/>
</dbReference>
<comment type="function">
    <text evidence="8">Catalyzes the NADPH-dependent reduction of glutamyl-tRNA(Glu) to glutamate 1-semialdehyde (GSA).</text>
</comment>
<keyword evidence="11" id="KW-1185">Reference proteome</keyword>
<name>A0A0F6QWR9_9CORY</name>
<dbReference type="Pfam" id="PF01488">
    <property type="entry name" value="Shikimate_DH"/>
    <property type="match status" value="1"/>
</dbReference>
<dbReference type="PANTHER" id="PTHR43013:SF1">
    <property type="entry name" value="GLUTAMYL-TRNA REDUCTASE"/>
    <property type="match status" value="1"/>
</dbReference>
<evidence type="ECO:0000256" key="7">
    <source>
        <dbReference type="ARBA" id="ARBA00047464"/>
    </source>
</evidence>
<evidence type="ECO:0000313" key="11">
    <source>
        <dbReference type="Proteomes" id="UP000033566"/>
    </source>
</evidence>
<dbReference type="HAMAP" id="MF_00087">
    <property type="entry name" value="Glu_tRNA_reductase"/>
    <property type="match status" value="1"/>
</dbReference>
<dbReference type="KEGG" id="ccj:UL81_01315"/>
<comment type="domain">
    <text evidence="8">Possesses an unusual extended V-shaped dimeric structure with each monomer consisting of three distinct domains arranged along a curved 'spinal' alpha-helix. The N-terminal catalytic domain specifically recognizes the glutamate moiety of the substrate. The second domain is the NADPH-binding domain, and the third C-terminal domain is responsible for dimerization.</text>
</comment>
<dbReference type="PIRSF" id="PIRSF000445">
    <property type="entry name" value="4pyrrol_synth_GluRdtase"/>
    <property type="match status" value="1"/>
</dbReference>
<dbReference type="SUPFAM" id="SSF69742">
    <property type="entry name" value="Glutamyl tRNA-reductase catalytic, N-terminal domain"/>
    <property type="match status" value="1"/>
</dbReference>
<dbReference type="InterPro" id="IPR036291">
    <property type="entry name" value="NAD(P)-bd_dom_sf"/>
</dbReference>
<sequence length="448" mass="48296">MSVLVVGMSHQSAPVSLLEKLSMDDTVQHDACAQLVNAGSLSEAMIISTCNRMEVYTVTNSFHTGVQDVITVLHDVSGVDEERLRSYLYVRYADAAAEHLMTVTSGMDSMVIGEQQIIGQVRTAYQSAAEQGTVGPRIHALAQSALRTGKRVHSETAIDEAGSSMVSFAFDQALQRLDLEDLAGKRVLILGAGAMASLAATHAGRLNADTLVIANRTRERAERLASHSHEAGVNAEVIDFSDRAAALSDVDLAISATGAQNFTITAADIDKYARGPLMLIDLSLPRDIEDEAADHEDVDLVNIERLSKSLTAADTELAAGTSPHAQARRIVDEELESYASAQRVRDVVPAVSALHQRAADLVECELGRLTQRHPELEGKQLEDVNRALKRVVDKLLHEPTVRAKKLAERSGSVSHENALQELFGLQLEGSGVAVDATDLPNMTQRKDA</sequence>
<reference evidence="10 11" key="1">
    <citation type="journal article" date="2015" name="Genome Announc.">
        <title>Complete Genome Sequence of Corynebacterium camporealensis DSM 44610, Isolated from the Milk of a Manchega Sheep with Subclinical Mastitis.</title>
        <authorList>
            <person name="Ruckert C."/>
            <person name="Albersmeier A."/>
            <person name="Winkler A."/>
            <person name="Tauch A."/>
        </authorList>
    </citation>
    <scope>NUCLEOTIDE SEQUENCE [LARGE SCALE GENOMIC DNA]</scope>
    <source>
        <strain evidence="10 11">DSM 44610</strain>
    </source>
</reference>
<evidence type="ECO:0000256" key="3">
    <source>
        <dbReference type="ARBA" id="ARBA00012970"/>
    </source>
</evidence>
<dbReference type="PANTHER" id="PTHR43013">
    <property type="entry name" value="GLUTAMYL-TRNA REDUCTASE"/>
    <property type="match status" value="1"/>
</dbReference>
<keyword evidence="5 8" id="KW-0560">Oxidoreductase</keyword>
<evidence type="ECO:0000256" key="9">
    <source>
        <dbReference type="RuleBase" id="RU000584"/>
    </source>
</evidence>
<comment type="subunit">
    <text evidence="8">Homodimer.</text>
</comment>
<keyword evidence="6 8" id="KW-0627">Porphyrin biosynthesis</keyword>
<dbReference type="UniPathway" id="UPA00251">
    <property type="reaction ID" value="UER00316"/>
</dbReference>
<evidence type="ECO:0000256" key="1">
    <source>
        <dbReference type="ARBA" id="ARBA00005059"/>
    </source>
</evidence>
<dbReference type="PATRIC" id="fig|161896.4.peg.259"/>
<dbReference type="NCBIfam" id="TIGR01035">
    <property type="entry name" value="hemA"/>
    <property type="match status" value="1"/>
</dbReference>
<dbReference type="RefSeq" id="WP_035106432.1">
    <property type="nucleotide sequence ID" value="NZ_CP011311.1"/>
</dbReference>
<evidence type="ECO:0000256" key="2">
    <source>
        <dbReference type="ARBA" id="ARBA00005916"/>
    </source>
</evidence>
<dbReference type="SUPFAM" id="SSF69075">
    <property type="entry name" value="Glutamyl tRNA-reductase dimerization domain"/>
    <property type="match status" value="1"/>
</dbReference>
<dbReference type="GO" id="GO:0008883">
    <property type="term" value="F:glutamyl-tRNA reductase activity"/>
    <property type="evidence" value="ECO:0007669"/>
    <property type="project" value="UniProtKB-UniRule"/>
</dbReference>
<dbReference type="HOGENOM" id="CLU_035113_4_0_11"/>